<organism evidence="4 5">
    <name type="scientific">Vigna unguiculata</name>
    <name type="common">Cowpea</name>
    <dbReference type="NCBI Taxonomy" id="3917"/>
    <lineage>
        <taxon>Eukaryota</taxon>
        <taxon>Viridiplantae</taxon>
        <taxon>Streptophyta</taxon>
        <taxon>Embryophyta</taxon>
        <taxon>Tracheophyta</taxon>
        <taxon>Spermatophyta</taxon>
        <taxon>Magnoliopsida</taxon>
        <taxon>eudicotyledons</taxon>
        <taxon>Gunneridae</taxon>
        <taxon>Pentapetalae</taxon>
        <taxon>rosids</taxon>
        <taxon>fabids</taxon>
        <taxon>Fabales</taxon>
        <taxon>Fabaceae</taxon>
        <taxon>Papilionoideae</taxon>
        <taxon>50 kb inversion clade</taxon>
        <taxon>NPAAA clade</taxon>
        <taxon>indigoferoid/millettioid clade</taxon>
        <taxon>Phaseoleae</taxon>
        <taxon>Vigna</taxon>
    </lineage>
</organism>
<reference evidence="4 5" key="1">
    <citation type="submission" date="2019-04" db="EMBL/GenBank/DDBJ databases">
        <title>An improved genome assembly and genetic linkage map for asparagus bean, Vigna unguiculata ssp. sesquipedialis.</title>
        <authorList>
            <person name="Xia Q."/>
            <person name="Zhang R."/>
            <person name="Dong Y."/>
        </authorList>
    </citation>
    <scope>NUCLEOTIDE SEQUENCE [LARGE SCALE GENOMIC DNA]</scope>
    <source>
        <tissue evidence="4">Leaf</tissue>
    </source>
</reference>
<dbReference type="InterPro" id="IPR008584">
    <property type="entry name" value="CXXC_Zn-binding_euk"/>
</dbReference>
<name>A0A4D6MCE3_VIGUN</name>
<dbReference type="Pfam" id="PF05907">
    <property type="entry name" value="CXXC_Zn-b_euk"/>
    <property type="match status" value="1"/>
</dbReference>
<evidence type="ECO:0000256" key="3">
    <source>
        <dbReference type="ARBA" id="ARBA00022833"/>
    </source>
</evidence>
<accession>A0A4D6MCE3</accession>
<evidence type="ECO:0000256" key="1">
    <source>
        <dbReference type="ARBA" id="ARBA00007818"/>
    </source>
</evidence>
<dbReference type="PANTHER" id="PTHR12857:SF0">
    <property type="entry name" value="CXXC MOTIF CONTAINING ZINC BINDING PROTEIN"/>
    <property type="match status" value="1"/>
</dbReference>
<proteinExistence type="inferred from homology"/>
<comment type="similarity">
    <text evidence="1">Belongs to the UPF0587 family.</text>
</comment>
<keyword evidence="5" id="KW-1185">Reference proteome</keyword>
<dbReference type="PANTHER" id="PTHR12857">
    <property type="entry name" value="CXXC MOTIF CONTAINING ZINC BINDING PROTEIN"/>
    <property type="match status" value="1"/>
</dbReference>
<evidence type="ECO:0000313" key="4">
    <source>
        <dbReference type="EMBL" id="QCD99092.1"/>
    </source>
</evidence>
<evidence type="ECO:0000256" key="2">
    <source>
        <dbReference type="ARBA" id="ARBA00022723"/>
    </source>
</evidence>
<gene>
    <name evidence="4" type="ORF">DEO72_LG7g372</name>
</gene>
<dbReference type="AlphaFoldDB" id="A0A4D6MCE3"/>
<keyword evidence="2" id="KW-0479">Metal-binding</keyword>
<dbReference type="GO" id="GO:0008270">
    <property type="term" value="F:zinc ion binding"/>
    <property type="evidence" value="ECO:0007669"/>
    <property type="project" value="TreeGrafter"/>
</dbReference>
<protein>
    <submittedName>
        <fullName evidence="4">Uncharacterized protein</fullName>
    </submittedName>
</protein>
<evidence type="ECO:0000313" key="5">
    <source>
        <dbReference type="Proteomes" id="UP000501690"/>
    </source>
</evidence>
<dbReference type="EMBL" id="CP039351">
    <property type="protein sequence ID" value="QCD99092.1"/>
    <property type="molecule type" value="Genomic_DNA"/>
</dbReference>
<sequence>MVNFTLMITAELENLTNLQPQGGCDDPNFPYLFKLKCGRCGELSQKETCVVLNDTVPLPVGKATTHLIQKGKLQQQQPDIDHNPKLWETNFRVTKIRNLGYKSKKKGTRTQKPVFAVVVAVGIVRESEFDGGSVFSLHCVLSLLHSLRVPGQQRGGCHGGGETRSDEWAALPSFVFLASVLGGGEMG</sequence>
<dbReference type="Proteomes" id="UP000501690">
    <property type="component" value="Linkage Group LG7"/>
</dbReference>
<keyword evidence="3" id="KW-0862">Zinc</keyword>
<dbReference type="SUPFAM" id="SSF141678">
    <property type="entry name" value="MAL13P1.257-like"/>
    <property type="match status" value="1"/>
</dbReference>